<organism evidence="1 2">
    <name type="scientific">Fusarium heterosporum</name>
    <dbReference type="NCBI Taxonomy" id="42747"/>
    <lineage>
        <taxon>Eukaryota</taxon>
        <taxon>Fungi</taxon>
        <taxon>Dikarya</taxon>
        <taxon>Ascomycota</taxon>
        <taxon>Pezizomycotina</taxon>
        <taxon>Sordariomycetes</taxon>
        <taxon>Hypocreomycetidae</taxon>
        <taxon>Hypocreales</taxon>
        <taxon>Nectriaceae</taxon>
        <taxon>Fusarium</taxon>
        <taxon>Fusarium heterosporum species complex</taxon>
    </lineage>
</organism>
<reference evidence="1 2" key="1">
    <citation type="submission" date="2020-05" db="EMBL/GenBank/DDBJ databases">
        <title>Identification and distribution of gene clusters putatively required for synthesis of sphingolipid metabolism inhibitors in phylogenetically diverse species of the filamentous fungus Fusarium.</title>
        <authorList>
            <person name="Kim H.-S."/>
            <person name="Busman M."/>
            <person name="Brown D.W."/>
            <person name="Divon H."/>
            <person name="Uhlig S."/>
            <person name="Proctor R.H."/>
        </authorList>
    </citation>
    <scope>NUCLEOTIDE SEQUENCE [LARGE SCALE GENOMIC DNA]</scope>
    <source>
        <strain evidence="1 2">NRRL 20693</strain>
    </source>
</reference>
<evidence type="ECO:0000313" key="1">
    <source>
        <dbReference type="EMBL" id="KAF5660270.1"/>
    </source>
</evidence>
<dbReference type="AlphaFoldDB" id="A0A8H5T0C5"/>
<accession>A0A8H5T0C5</accession>
<dbReference type="OrthoDB" id="3219467at2759"/>
<name>A0A8H5T0C5_FUSHE</name>
<protein>
    <submittedName>
        <fullName evidence="1">Uncharacterized protein</fullName>
    </submittedName>
</protein>
<comment type="caution">
    <text evidence="1">The sequence shown here is derived from an EMBL/GenBank/DDBJ whole genome shotgun (WGS) entry which is preliminary data.</text>
</comment>
<evidence type="ECO:0000313" key="2">
    <source>
        <dbReference type="Proteomes" id="UP000567885"/>
    </source>
</evidence>
<gene>
    <name evidence="1" type="ORF">FHETE_9012</name>
</gene>
<dbReference type="Proteomes" id="UP000567885">
    <property type="component" value="Unassembled WGS sequence"/>
</dbReference>
<keyword evidence="2" id="KW-1185">Reference proteome</keyword>
<proteinExistence type="predicted"/>
<dbReference type="EMBL" id="JAAGWQ010000198">
    <property type="protein sequence ID" value="KAF5660270.1"/>
    <property type="molecule type" value="Genomic_DNA"/>
</dbReference>
<sequence length="159" mass="17853">MDGNSRLFQAIIEAQDQLDKVRGPGLLDAIADADEKIRRANEDTEIARLEAYVLNQERREAEVGQHLQSLQDAVRWAKGDFKQGSEKVKELMKDFQKVMFRVTGLKVEASARDMTQGKPLKSTVTGMVGVEVKVFIVEWTPLVSVSDFYQAIAKQVISL</sequence>